<dbReference type="HOGENOM" id="CLU_136874_0_0_1"/>
<dbReference type="Proteomes" id="UP000016936">
    <property type="component" value="Unassembled WGS sequence"/>
</dbReference>
<dbReference type="EMBL" id="KB445569">
    <property type="protein sequence ID" value="EMD97669.1"/>
    <property type="molecule type" value="Genomic_DNA"/>
</dbReference>
<evidence type="ECO:0000313" key="2">
    <source>
        <dbReference type="Proteomes" id="UP000016936"/>
    </source>
</evidence>
<dbReference type="AlphaFoldDB" id="M2UGT6"/>
<organism evidence="1 2">
    <name type="scientific">Cochliobolus heterostrophus (strain C5 / ATCC 48332 / race O)</name>
    <name type="common">Southern corn leaf blight fungus</name>
    <name type="synonym">Bipolaris maydis</name>
    <dbReference type="NCBI Taxonomy" id="701091"/>
    <lineage>
        <taxon>Eukaryota</taxon>
        <taxon>Fungi</taxon>
        <taxon>Dikarya</taxon>
        <taxon>Ascomycota</taxon>
        <taxon>Pezizomycotina</taxon>
        <taxon>Dothideomycetes</taxon>
        <taxon>Pleosporomycetidae</taxon>
        <taxon>Pleosporales</taxon>
        <taxon>Pleosporineae</taxon>
        <taxon>Pleosporaceae</taxon>
        <taxon>Bipolaris</taxon>
    </lineage>
</organism>
<protein>
    <submittedName>
        <fullName evidence="1">Uncharacterized protein</fullName>
    </submittedName>
</protein>
<reference evidence="1 2" key="1">
    <citation type="journal article" date="2012" name="PLoS Pathog.">
        <title>Diverse lifestyles and strategies of plant pathogenesis encoded in the genomes of eighteen Dothideomycetes fungi.</title>
        <authorList>
            <person name="Ohm R.A."/>
            <person name="Feau N."/>
            <person name="Henrissat B."/>
            <person name="Schoch C.L."/>
            <person name="Horwitz B.A."/>
            <person name="Barry K.W."/>
            <person name="Condon B.J."/>
            <person name="Copeland A.C."/>
            <person name="Dhillon B."/>
            <person name="Glaser F."/>
            <person name="Hesse C.N."/>
            <person name="Kosti I."/>
            <person name="LaButti K."/>
            <person name="Lindquist E.A."/>
            <person name="Lucas S."/>
            <person name="Salamov A.A."/>
            <person name="Bradshaw R.E."/>
            <person name="Ciuffetti L."/>
            <person name="Hamelin R.C."/>
            <person name="Kema G.H.J."/>
            <person name="Lawrence C."/>
            <person name="Scott J.A."/>
            <person name="Spatafora J.W."/>
            <person name="Turgeon B.G."/>
            <person name="de Wit P.J.G.M."/>
            <person name="Zhong S."/>
            <person name="Goodwin S.B."/>
            <person name="Grigoriev I.V."/>
        </authorList>
    </citation>
    <scope>NUCLEOTIDE SEQUENCE [LARGE SCALE GENOMIC DNA]</scope>
    <source>
        <strain evidence="2">C5 / ATCC 48332 / race O</strain>
    </source>
</reference>
<reference evidence="2" key="2">
    <citation type="journal article" date="2013" name="PLoS Genet.">
        <title>Comparative genome structure, secondary metabolite, and effector coding capacity across Cochliobolus pathogens.</title>
        <authorList>
            <person name="Condon B.J."/>
            <person name="Leng Y."/>
            <person name="Wu D."/>
            <person name="Bushley K.E."/>
            <person name="Ohm R.A."/>
            <person name="Otillar R."/>
            <person name="Martin J."/>
            <person name="Schackwitz W."/>
            <person name="Grimwood J."/>
            <person name="MohdZainudin N."/>
            <person name="Xue C."/>
            <person name="Wang R."/>
            <person name="Manning V.A."/>
            <person name="Dhillon B."/>
            <person name="Tu Z.J."/>
            <person name="Steffenson B.J."/>
            <person name="Salamov A."/>
            <person name="Sun H."/>
            <person name="Lowry S."/>
            <person name="LaButti K."/>
            <person name="Han J."/>
            <person name="Copeland A."/>
            <person name="Lindquist E."/>
            <person name="Barry K."/>
            <person name="Schmutz J."/>
            <person name="Baker S.E."/>
            <person name="Ciuffetti L.M."/>
            <person name="Grigoriev I.V."/>
            <person name="Zhong S."/>
            <person name="Turgeon B.G."/>
        </authorList>
    </citation>
    <scope>NUCLEOTIDE SEQUENCE [LARGE SCALE GENOMIC DNA]</scope>
    <source>
        <strain evidence="2">C5 / ATCC 48332 / race O</strain>
    </source>
</reference>
<evidence type="ECO:0000313" key="1">
    <source>
        <dbReference type="EMBL" id="EMD97669.1"/>
    </source>
</evidence>
<dbReference type="OMA" id="QCLERMS"/>
<name>M2UGT6_COCH5</name>
<accession>M2UGT6</accession>
<gene>
    <name evidence="1" type="ORF">COCHEDRAFT_1085512</name>
</gene>
<sequence length="126" mass="13853">MPWEGWDVLVYSSAVQLGGSTCTSHFRFALNELSSSQCLERMSHTTWRYGPCPQIVAGRRILLPTLGSNMRLHHSDCWINSPAIFPCSPEGKQKCRSASFPKEGAVVLSAGPRIVLMSSALHAPPR</sequence>
<proteinExistence type="predicted"/>
<dbReference type="OrthoDB" id="3687518at2759"/>
<keyword evidence="2" id="KW-1185">Reference proteome</keyword>